<protein>
    <submittedName>
        <fullName evidence="2">Uncharacterized protein</fullName>
    </submittedName>
</protein>
<dbReference type="PANTHER" id="PTHR42085">
    <property type="entry name" value="F-BOX DOMAIN-CONTAINING PROTEIN"/>
    <property type="match status" value="1"/>
</dbReference>
<keyword evidence="1" id="KW-0812">Transmembrane</keyword>
<proteinExistence type="predicted"/>
<organism evidence="2 3">
    <name type="scientific">Aureobasidium mustum</name>
    <dbReference type="NCBI Taxonomy" id="2773714"/>
    <lineage>
        <taxon>Eukaryota</taxon>
        <taxon>Fungi</taxon>
        <taxon>Dikarya</taxon>
        <taxon>Ascomycota</taxon>
        <taxon>Pezizomycotina</taxon>
        <taxon>Dothideomycetes</taxon>
        <taxon>Dothideomycetidae</taxon>
        <taxon>Dothideales</taxon>
        <taxon>Saccotheciaceae</taxon>
        <taxon>Aureobasidium</taxon>
    </lineage>
</organism>
<accession>A0A9N8KB37</accession>
<evidence type="ECO:0000313" key="2">
    <source>
        <dbReference type="EMBL" id="CAD0099700.1"/>
    </source>
</evidence>
<dbReference type="AlphaFoldDB" id="A0A9N8KB37"/>
<sequence>MVSKIVLAGILFPVAIYILVAAILLFVLGCALYVCFANFRQYVRKMYRKFKLLYWPEQTFDFLGLPPEIRVIIYRYTLPKDGIYYLTARKTRLYGRSLPKGLNGENVHPPPSLLRLCRLVYQELWPMIYKTCVFYITIYSIRDLLYAWNLLDRYASRTTPSSTDMFSHMSNIRIRVNDLILNIHPLEHSCYEGMIAEISQTDQLWFGPGASLLQDRSQAAMMVGVYHGRGIVSERFDAVSLQEFITSMLGVSVLDKRALIKMLPWYQRHQSRRKSSKSNV</sequence>
<dbReference type="Proteomes" id="UP000714618">
    <property type="component" value="Unassembled WGS sequence"/>
</dbReference>
<dbReference type="InterPro" id="IPR038883">
    <property type="entry name" value="AN11006-like"/>
</dbReference>
<keyword evidence="1" id="KW-1133">Transmembrane helix</keyword>
<reference evidence="2" key="1">
    <citation type="submission" date="2020-06" db="EMBL/GenBank/DDBJ databases">
        <authorList>
            <person name="Onetto C."/>
        </authorList>
    </citation>
    <scope>NUCLEOTIDE SEQUENCE</scope>
</reference>
<evidence type="ECO:0000256" key="1">
    <source>
        <dbReference type="SAM" id="Phobius"/>
    </source>
</evidence>
<evidence type="ECO:0000313" key="3">
    <source>
        <dbReference type="Proteomes" id="UP000714618"/>
    </source>
</evidence>
<keyword evidence="3" id="KW-1185">Reference proteome</keyword>
<dbReference type="PROSITE" id="PS51257">
    <property type="entry name" value="PROKAR_LIPOPROTEIN"/>
    <property type="match status" value="1"/>
</dbReference>
<comment type="caution">
    <text evidence="2">The sequence shown here is derived from an EMBL/GenBank/DDBJ whole genome shotgun (WGS) entry which is preliminary data.</text>
</comment>
<name>A0A9N8KB37_9PEZI</name>
<keyword evidence="1" id="KW-0472">Membrane</keyword>
<dbReference type="EMBL" id="CAIJEO010000010">
    <property type="protein sequence ID" value="CAD0099700.1"/>
    <property type="molecule type" value="Genomic_DNA"/>
</dbReference>
<dbReference type="PANTHER" id="PTHR42085:SF8">
    <property type="entry name" value="F-BOX DOMAIN-CONTAINING PROTEIN"/>
    <property type="match status" value="1"/>
</dbReference>
<feature type="transmembrane region" description="Helical" evidence="1">
    <location>
        <begin position="6"/>
        <end position="39"/>
    </location>
</feature>
<gene>
    <name evidence="2" type="ORF">AWRI4233_LOCUS8525</name>
</gene>
<dbReference type="OrthoDB" id="5272396at2759"/>